<organism evidence="1">
    <name type="scientific">Orpheovirus IHUMI-LCC2</name>
    <dbReference type="NCBI Taxonomy" id="2023057"/>
    <lineage>
        <taxon>Viruses</taxon>
        <taxon>Varidnaviria</taxon>
        <taxon>Bamfordvirae</taxon>
        <taxon>Nucleocytoviricota</taxon>
        <taxon>Megaviricetes</taxon>
        <taxon>Pimascovirales</taxon>
        <taxon>Ocovirineae</taxon>
        <taxon>Orpheoviridae</taxon>
        <taxon>Alphaorpheovirus</taxon>
        <taxon>Alphaorpheovirus massiliense</taxon>
    </lineage>
</organism>
<keyword evidence="2" id="KW-1185">Reference proteome</keyword>
<dbReference type="EMBL" id="LT906555">
    <property type="protein sequence ID" value="SNW62912.1"/>
    <property type="molecule type" value="Genomic_DNA"/>
</dbReference>
<proteinExistence type="predicted"/>
<gene>
    <name evidence="1" type="ORF">ORPV_1008</name>
</gene>
<reference evidence="1" key="1">
    <citation type="submission" date="2017-08" db="EMBL/GenBank/DDBJ databases">
        <authorList>
            <consortium name="Urmite Genomes"/>
        </authorList>
    </citation>
    <scope>NUCLEOTIDE SEQUENCE [LARGE SCALE GENOMIC DNA]</scope>
    <source>
        <strain evidence="1">IHUMI-LCC2</strain>
    </source>
</reference>
<dbReference type="RefSeq" id="YP_009449214.1">
    <property type="nucleotide sequence ID" value="NC_036594.1"/>
</dbReference>
<name>A0A2I2L5T7_9VIRU</name>
<accession>A0A2I2L5T7</accession>
<sequence length="380" mass="41980">MDTLQQINTMMPTRSIPSLAGGQLSVNVPAYGATMSPPLVRGASPLSVSSAPQSAFPSATVPMRDLASYPRGIDSLSSSSLSSALPAENNFLVENKTMDSLYGGSIEKELGDMGYTVQRKIFIGPEENKKVRYILVNDNQGYDILLDMDKEDGYATQGNNDIFVDSVQQQDMIDYSIKAGVMKEVEKEVNQVAFVCKDGVCVVERKNSELYETDLTYVSASKMHNHEGYEAFPVLRLTDVRRNCQEANVAAQCAAEKLLNHKLKCGVLVLEHIASDAKELNALACATGKAAVECINTIVCLIQKLKFIKCEFEKLCSELRYCPENKRKFAEILCKLKFYYGKLAKLATILSCLNGAHERVELAKKEVCEVKSMIERECSC</sequence>
<dbReference type="Proteomes" id="UP000236316">
    <property type="component" value="Segment"/>
</dbReference>
<dbReference type="KEGG" id="vg:35381662"/>
<evidence type="ECO:0000313" key="2">
    <source>
        <dbReference type="Proteomes" id="UP000236316"/>
    </source>
</evidence>
<dbReference type="GeneID" id="35381662"/>
<protein>
    <submittedName>
        <fullName evidence="1">Uncharacterized protein</fullName>
    </submittedName>
</protein>
<evidence type="ECO:0000313" key="1">
    <source>
        <dbReference type="EMBL" id="SNW62912.1"/>
    </source>
</evidence>